<dbReference type="EMBL" id="WSFO01000029">
    <property type="protein sequence ID" value="KAE9624494.1"/>
    <property type="molecule type" value="Genomic_DNA"/>
</dbReference>
<gene>
    <name evidence="1" type="ORF">GP644_23325</name>
</gene>
<evidence type="ECO:0008006" key="3">
    <source>
        <dbReference type="Google" id="ProtNLM"/>
    </source>
</evidence>
<evidence type="ECO:0000313" key="1">
    <source>
        <dbReference type="EMBL" id="KAE9624494.1"/>
    </source>
</evidence>
<dbReference type="AlphaFoldDB" id="A0A6A4RAK4"/>
<protein>
    <recommendedName>
        <fullName evidence="3">Prophage minor tail protein Z (GPZ)</fullName>
    </recommendedName>
</protein>
<name>A0A6A4RAK4_9RHOB</name>
<sequence>MPELIEATAKQLDQAVSRALRKTGAWLRTHSVRELGRELGIVQAPLRQRFKLYPRIKDGEVKVWVGLRPLSVHYLGNPRQTVDGVRVGRKTFDGAFINPMKSRHKLVWRRKGRERLPIERVTQEIAELGEAVVNRWEARVEARFIELFEQEARYVLSPA</sequence>
<dbReference type="Pfam" id="PF06763">
    <property type="entry name" value="Minor_tail_Z"/>
    <property type="match status" value="1"/>
</dbReference>
<dbReference type="Proteomes" id="UP000441586">
    <property type="component" value="Unassembled WGS sequence"/>
</dbReference>
<comment type="caution">
    <text evidence="1">The sequence shown here is derived from an EMBL/GenBank/DDBJ whole genome shotgun (WGS) entry which is preliminary data.</text>
</comment>
<accession>A0A6A4RAK4</accession>
<organism evidence="1 2">
    <name type="scientific">Parasedimentitalea maritima</name>
    <dbReference type="NCBI Taxonomy" id="2578117"/>
    <lineage>
        <taxon>Bacteria</taxon>
        <taxon>Pseudomonadati</taxon>
        <taxon>Pseudomonadota</taxon>
        <taxon>Alphaproteobacteria</taxon>
        <taxon>Rhodobacterales</taxon>
        <taxon>Paracoccaceae</taxon>
        <taxon>Parasedimentitalea</taxon>
    </lineage>
</organism>
<reference evidence="1 2" key="1">
    <citation type="submission" date="2019-12" db="EMBL/GenBank/DDBJ databases">
        <authorList>
            <person name="Zhang Y.-J."/>
        </authorList>
    </citation>
    <scope>NUCLEOTIDE SEQUENCE [LARGE SCALE GENOMIC DNA]</scope>
    <source>
        <strain evidence="1 2">H18S-6</strain>
    </source>
</reference>
<evidence type="ECO:0000313" key="2">
    <source>
        <dbReference type="Proteomes" id="UP000441586"/>
    </source>
</evidence>
<proteinExistence type="predicted"/>
<dbReference type="InterPro" id="IPR010633">
    <property type="entry name" value="Phage_lambda_GpZ"/>
</dbReference>